<dbReference type="OrthoDB" id="3826869at2"/>
<dbReference type="RefSeq" id="WP_012784803.1">
    <property type="nucleotide sequence ID" value="NC_013131.1"/>
</dbReference>
<proteinExistence type="predicted"/>
<dbReference type="HOGENOM" id="CLU_100689_3_0_11"/>
<organism evidence="1 2">
    <name type="scientific">Catenulispora acidiphila (strain DSM 44928 / JCM 14897 / NBRC 102108 / NRRL B-24433 / ID139908)</name>
    <dbReference type="NCBI Taxonomy" id="479433"/>
    <lineage>
        <taxon>Bacteria</taxon>
        <taxon>Bacillati</taxon>
        <taxon>Actinomycetota</taxon>
        <taxon>Actinomycetes</taxon>
        <taxon>Catenulisporales</taxon>
        <taxon>Catenulisporaceae</taxon>
        <taxon>Catenulispora</taxon>
    </lineage>
</organism>
<evidence type="ECO:0000313" key="2">
    <source>
        <dbReference type="Proteomes" id="UP000000851"/>
    </source>
</evidence>
<evidence type="ECO:0008006" key="3">
    <source>
        <dbReference type="Google" id="ProtNLM"/>
    </source>
</evidence>
<sequence>MRGVLVRVAIHTRLKPEGVTGYEQAHDDIPPEIPELLRAGGCTAWTIWRNGVDLFHLVECEDWEALRAFLADKDDDRAWQARVGVFRDFSLVGGDQPLPMIFELPEG</sequence>
<dbReference type="GO" id="GO:0016857">
    <property type="term" value="F:racemase and epimerase activity, acting on carbohydrates and derivatives"/>
    <property type="evidence" value="ECO:0007669"/>
    <property type="project" value="InterPro"/>
</dbReference>
<dbReference type="STRING" id="479433.Caci_0571"/>
<dbReference type="EMBL" id="CP001700">
    <property type="protein sequence ID" value="ACU69508.1"/>
    <property type="molecule type" value="Genomic_DNA"/>
</dbReference>
<evidence type="ECO:0000313" key="1">
    <source>
        <dbReference type="EMBL" id="ACU69508.1"/>
    </source>
</evidence>
<dbReference type="InterPro" id="IPR008000">
    <property type="entry name" value="Rham/fucose_mutarotase"/>
</dbReference>
<dbReference type="Pfam" id="PF05336">
    <property type="entry name" value="rhaM"/>
    <property type="match status" value="1"/>
</dbReference>
<dbReference type="AlphaFoldDB" id="C7PYV2"/>
<gene>
    <name evidence="1" type="ordered locus">Caci_0571</name>
</gene>
<dbReference type="SUPFAM" id="SSF54909">
    <property type="entry name" value="Dimeric alpha+beta barrel"/>
    <property type="match status" value="1"/>
</dbReference>
<protein>
    <recommendedName>
        <fullName evidence="3">L-rhamnose mutarotase</fullName>
    </recommendedName>
</protein>
<dbReference type="InterPro" id="IPR011008">
    <property type="entry name" value="Dimeric_a/b-barrel"/>
</dbReference>
<name>C7PYV2_CATAD</name>
<dbReference type="eggNOG" id="COG3254">
    <property type="taxonomic scope" value="Bacteria"/>
</dbReference>
<reference evidence="1 2" key="1">
    <citation type="journal article" date="2009" name="Stand. Genomic Sci.">
        <title>Complete genome sequence of Catenulispora acidiphila type strain (ID 139908).</title>
        <authorList>
            <person name="Copeland A."/>
            <person name="Lapidus A."/>
            <person name="Glavina Del Rio T."/>
            <person name="Nolan M."/>
            <person name="Lucas S."/>
            <person name="Chen F."/>
            <person name="Tice H."/>
            <person name="Cheng J.F."/>
            <person name="Bruce D."/>
            <person name="Goodwin L."/>
            <person name="Pitluck S."/>
            <person name="Mikhailova N."/>
            <person name="Pati A."/>
            <person name="Ivanova N."/>
            <person name="Mavromatis K."/>
            <person name="Chen A."/>
            <person name="Palaniappan K."/>
            <person name="Chain P."/>
            <person name="Land M."/>
            <person name="Hauser L."/>
            <person name="Chang Y.J."/>
            <person name="Jeffries C.D."/>
            <person name="Chertkov O."/>
            <person name="Brettin T."/>
            <person name="Detter J.C."/>
            <person name="Han C."/>
            <person name="Ali Z."/>
            <person name="Tindall B.J."/>
            <person name="Goker M."/>
            <person name="Bristow J."/>
            <person name="Eisen J.A."/>
            <person name="Markowitz V."/>
            <person name="Hugenholtz P."/>
            <person name="Kyrpides N.C."/>
            <person name="Klenk H.P."/>
        </authorList>
    </citation>
    <scope>NUCLEOTIDE SEQUENCE [LARGE SCALE GENOMIC DNA]</scope>
    <source>
        <strain evidence="2">DSM 44928 / JCM 14897 / NBRC 102108 / NRRL B-24433 / ID139908</strain>
    </source>
</reference>
<accession>C7PYV2</accession>
<dbReference type="InParanoid" id="C7PYV2"/>
<dbReference type="Gene3D" id="3.30.70.100">
    <property type="match status" value="1"/>
</dbReference>
<dbReference type="Proteomes" id="UP000000851">
    <property type="component" value="Chromosome"/>
</dbReference>
<dbReference type="KEGG" id="cai:Caci_0571"/>
<keyword evidence="2" id="KW-1185">Reference proteome</keyword>